<feature type="signal peptide" evidence="5">
    <location>
        <begin position="1"/>
        <end position="19"/>
    </location>
</feature>
<dbReference type="InterPro" id="IPR002641">
    <property type="entry name" value="PNPLA_dom"/>
</dbReference>
<feature type="short sequence motif" description="GXSXG" evidence="4">
    <location>
        <begin position="55"/>
        <end position="59"/>
    </location>
</feature>
<feature type="domain" description="PNPLA" evidence="6">
    <location>
        <begin position="24"/>
        <end position="219"/>
    </location>
</feature>
<dbReference type="PANTHER" id="PTHR14226">
    <property type="entry name" value="NEUROPATHY TARGET ESTERASE/SWISS CHEESE D.MELANOGASTER"/>
    <property type="match status" value="1"/>
</dbReference>
<organism evidence="7 8">
    <name type="scientific">Dawidia soli</name>
    <dbReference type="NCBI Taxonomy" id="2782352"/>
    <lineage>
        <taxon>Bacteria</taxon>
        <taxon>Pseudomonadati</taxon>
        <taxon>Bacteroidota</taxon>
        <taxon>Cytophagia</taxon>
        <taxon>Cytophagales</taxon>
        <taxon>Chryseotaleaceae</taxon>
        <taxon>Dawidia</taxon>
    </lineage>
</organism>
<dbReference type="PANTHER" id="PTHR14226:SF29">
    <property type="entry name" value="NEUROPATHY TARGET ESTERASE SWS"/>
    <property type="match status" value="1"/>
</dbReference>
<evidence type="ECO:0000313" key="8">
    <source>
        <dbReference type="Proteomes" id="UP001319180"/>
    </source>
</evidence>
<dbReference type="SUPFAM" id="SSF52151">
    <property type="entry name" value="FabD/lysophospholipase-like"/>
    <property type="match status" value="1"/>
</dbReference>
<comment type="caution">
    <text evidence="7">The sequence shown here is derived from an EMBL/GenBank/DDBJ whole genome shotgun (WGS) entry which is preliminary data.</text>
</comment>
<protein>
    <submittedName>
        <fullName evidence="7">Patatin-like phospholipase family protein</fullName>
    </submittedName>
</protein>
<dbReference type="AlphaFoldDB" id="A0AAP2D641"/>
<dbReference type="InterPro" id="IPR050301">
    <property type="entry name" value="NTE"/>
</dbReference>
<dbReference type="Pfam" id="PF01734">
    <property type="entry name" value="Patatin"/>
    <property type="match status" value="1"/>
</dbReference>
<evidence type="ECO:0000256" key="4">
    <source>
        <dbReference type="PROSITE-ProRule" id="PRU01161"/>
    </source>
</evidence>
<keyword evidence="1 4" id="KW-0378">Hydrolase</keyword>
<keyword evidence="5" id="KW-0732">Signal</keyword>
<evidence type="ECO:0000313" key="7">
    <source>
        <dbReference type="EMBL" id="MBT1685226.1"/>
    </source>
</evidence>
<dbReference type="EMBL" id="JAHESC010000002">
    <property type="protein sequence ID" value="MBT1685226.1"/>
    <property type="molecule type" value="Genomic_DNA"/>
</dbReference>
<feature type="chain" id="PRO_5042838141" evidence="5">
    <location>
        <begin position="20"/>
        <end position="767"/>
    </location>
</feature>
<dbReference type="PROSITE" id="PS51635">
    <property type="entry name" value="PNPLA"/>
    <property type="match status" value="1"/>
</dbReference>
<feature type="active site" description="Proton acceptor" evidence="4">
    <location>
        <position position="206"/>
    </location>
</feature>
<name>A0AAP2D641_9BACT</name>
<dbReference type="GO" id="GO:0016042">
    <property type="term" value="P:lipid catabolic process"/>
    <property type="evidence" value="ECO:0007669"/>
    <property type="project" value="UniProtKB-UniRule"/>
</dbReference>
<feature type="active site" description="Nucleophile" evidence="4">
    <location>
        <position position="57"/>
    </location>
</feature>
<evidence type="ECO:0000256" key="3">
    <source>
        <dbReference type="ARBA" id="ARBA00023098"/>
    </source>
</evidence>
<dbReference type="CDD" id="cd07205">
    <property type="entry name" value="Pat_PNPLA6_PNPLA7_NTE1_like"/>
    <property type="match status" value="1"/>
</dbReference>
<dbReference type="InterPro" id="IPR016035">
    <property type="entry name" value="Acyl_Trfase/lysoPLipase"/>
</dbReference>
<keyword evidence="3 4" id="KW-0443">Lipid metabolism</keyword>
<evidence type="ECO:0000256" key="5">
    <source>
        <dbReference type="SAM" id="SignalP"/>
    </source>
</evidence>
<proteinExistence type="predicted"/>
<accession>A0AAP2D641</accession>
<dbReference type="GO" id="GO:0016787">
    <property type="term" value="F:hydrolase activity"/>
    <property type="evidence" value="ECO:0007669"/>
    <property type="project" value="UniProtKB-UniRule"/>
</dbReference>
<dbReference type="Gene3D" id="3.40.1090.10">
    <property type="entry name" value="Cytosolic phospholipase A2 catalytic domain"/>
    <property type="match status" value="1"/>
</dbReference>
<dbReference type="RefSeq" id="WP_254088480.1">
    <property type="nucleotide sequence ID" value="NZ_JAHESC010000002.1"/>
</dbReference>
<dbReference type="Proteomes" id="UP001319180">
    <property type="component" value="Unassembled WGS sequence"/>
</dbReference>
<feature type="short sequence motif" description="DGA/G" evidence="4">
    <location>
        <begin position="206"/>
        <end position="208"/>
    </location>
</feature>
<keyword evidence="2 4" id="KW-0442">Lipid degradation</keyword>
<evidence type="ECO:0000256" key="1">
    <source>
        <dbReference type="ARBA" id="ARBA00022801"/>
    </source>
</evidence>
<keyword evidence="8" id="KW-1185">Reference proteome</keyword>
<evidence type="ECO:0000259" key="6">
    <source>
        <dbReference type="PROSITE" id="PS51635"/>
    </source>
</evidence>
<gene>
    <name evidence="7" type="ORF">KK078_01600</name>
</gene>
<sequence length="767" mass="86994">MKRCLPLLLVLLLPALANAQRVGLVLSGGGAKGIAHIGVLKALEENSIPVDYVVGTSMGGIISGCYAAGMSPDQIEAMILSDQFMGWVNGNPEQGYNYFYHQHDITPSFLKVNLGLDSTFNFQFNSSLARDVSLNFALTERTAQASAIAGNNFDRLFVPLRVVAADIFTQTEVILKKGSLSDALRATQTVPFFYTPIRVDGKYLFDGGIYNNFPVDVAQVEFNPDVVIGVNVSSKVFEGYPYKDDDKLISKSLLYMLMDKTDPRKIDEHGVFIQPNLNGFTAFDFARAKSLIDSGYRQTLRQLEEIKGKIARRVPCDTVAAKRNAFNDKNPPMLFDGLVFKSYNSKRRKYIRRLFNMRLGEERLYPYSDVKRGYFRLVAEDFFSNAHPTILYDSTRRTFSLQLSRRPQHNFQVDFGGVIASRDISNVFVGLNFYHFSNTLQHYYLSFQTGSFYKSGVAKVRIDFPTPLFLEPYVGFDSWDYFENNDLFEEFSRNHPTVLTRINRKIGFNLGVPVHEQFRGSLHIESFNNDDRYINGDSFISTDTLDDLHIRGFKTGFNFSASSLNRKQYASQGKAYSLTGDYFQVSATHTPGNTSILSRESKQRHNWFRIRGSAEQFFRLSRTFTLGYAAEGVFSNQPFFQNYFGTIINTPAFTPLQDSRTLVLQNFRSPNYVAAGGRAVLALHPKIDYRLEGYVFKPFDYLEENARQEAHISRDIESIFLAAATSIVYHAPIGPISLSLNYYDDDENQLGALFHIGFLLYNKHSLE</sequence>
<reference evidence="7 8" key="1">
    <citation type="submission" date="2021-05" db="EMBL/GenBank/DDBJ databases">
        <title>A Polyphasic approach of four new species of the genus Ohtaekwangia: Ohtaekwangia histidinii sp. nov., Ohtaekwangia cretensis sp. nov., Ohtaekwangia indiensis sp. nov., Ohtaekwangia reichenbachii sp. nov. from diverse environment.</title>
        <authorList>
            <person name="Octaviana S."/>
        </authorList>
    </citation>
    <scope>NUCLEOTIDE SEQUENCE [LARGE SCALE GENOMIC DNA]</scope>
    <source>
        <strain evidence="7 8">PWU37</strain>
    </source>
</reference>
<feature type="short sequence motif" description="GXGXXG" evidence="4">
    <location>
        <begin position="28"/>
        <end position="33"/>
    </location>
</feature>
<evidence type="ECO:0000256" key="2">
    <source>
        <dbReference type="ARBA" id="ARBA00022963"/>
    </source>
</evidence>